<dbReference type="InterPro" id="IPR011006">
    <property type="entry name" value="CheY-like_superfamily"/>
</dbReference>
<dbReference type="InterPro" id="IPR016032">
    <property type="entry name" value="Sig_transdc_resp-reg_C-effctor"/>
</dbReference>
<keyword evidence="2" id="KW-0597">Phosphoprotein</keyword>
<dbReference type="PROSITE" id="PS51755">
    <property type="entry name" value="OMPR_PHOB"/>
    <property type="match status" value="1"/>
</dbReference>
<dbReference type="Gene3D" id="6.10.250.690">
    <property type="match status" value="1"/>
</dbReference>
<dbReference type="CDD" id="cd00383">
    <property type="entry name" value="trans_reg_C"/>
    <property type="match status" value="1"/>
</dbReference>
<dbReference type="Pfam" id="PF00072">
    <property type="entry name" value="Response_reg"/>
    <property type="match status" value="1"/>
</dbReference>
<sequence>MNPFSQEKNPSQQRIFLVEDDQRLAGLISEYLTINGYKTLVIPRGDVAAKKIPPENPDLVILDLMLPGQDGLSVCREIRRDYTGPVLILTAREEDMDEVAALELGADDYVKKPVVPRVLLAHIRALLRRATPSVPNTSEAISLVFGSLRVDMASRNVLLDGKPVILSTVEFSLLALLASHGGRVLSREKILAKLRGIDYDGVDRSVDMYISRLRKKLGDDGTRPFRIKTVWAEGYLFVKDAW</sequence>
<feature type="modified residue" description="4-aspartylphosphate" evidence="2">
    <location>
        <position position="63"/>
    </location>
</feature>
<dbReference type="InterPro" id="IPR036388">
    <property type="entry name" value="WH-like_DNA-bd_sf"/>
</dbReference>
<dbReference type="EMBL" id="JAPFPW010000004">
    <property type="protein sequence ID" value="MCW7753411.1"/>
    <property type="molecule type" value="Genomic_DNA"/>
</dbReference>
<gene>
    <name evidence="6" type="ORF">OOT00_05350</name>
</gene>
<dbReference type="SUPFAM" id="SSF52172">
    <property type="entry name" value="CheY-like"/>
    <property type="match status" value="1"/>
</dbReference>
<evidence type="ECO:0000256" key="1">
    <source>
        <dbReference type="ARBA" id="ARBA00023125"/>
    </source>
</evidence>
<dbReference type="PROSITE" id="PS50110">
    <property type="entry name" value="RESPONSE_REGULATORY"/>
    <property type="match status" value="1"/>
</dbReference>
<accession>A0ABT3N7H1</accession>
<protein>
    <submittedName>
        <fullName evidence="6">Response regulator</fullName>
    </submittedName>
</protein>
<dbReference type="RefSeq" id="WP_265424279.1">
    <property type="nucleotide sequence ID" value="NZ_JAPFPW010000004.1"/>
</dbReference>
<dbReference type="Proteomes" id="UP001209681">
    <property type="component" value="Unassembled WGS sequence"/>
</dbReference>
<dbReference type="InterPro" id="IPR001867">
    <property type="entry name" value="OmpR/PhoB-type_DNA-bd"/>
</dbReference>
<dbReference type="Gene3D" id="3.40.50.2300">
    <property type="match status" value="1"/>
</dbReference>
<evidence type="ECO:0000313" key="7">
    <source>
        <dbReference type="Proteomes" id="UP001209681"/>
    </source>
</evidence>
<evidence type="ECO:0000256" key="2">
    <source>
        <dbReference type="PROSITE-ProRule" id="PRU00169"/>
    </source>
</evidence>
<dbReference type="InterPro" id="IPR039420">
    <property type="entry name" value="WalR-like"/>
</dbReference>
<evidence type="ECO:0000313" key="6">
    <source>
        <dbReference type="EMBL" id="MCW7753411.1"/>
    </source>
</evidence>
<dbReference type="SUPFAM" id="SSF46894">
    <property type="entry name" value="C-terminal effector domain of the bipartite response regulators"/>
    <property type="match status" value="1"/>
</dbReference>
<dbReference type="PANTHER" id="PTHR48111:SF47">
    <property type="entry name" value="TRANSCRIPTIONAL REGULATORY PROTEIN RSTA"/>
    <property type="match status" value="1"/>
</dbReference>
<evidence type="ECO:0000259" key="5">
    <source>
        <dbReference type="PROSITE" id="PS51755"/>
    </source>
</evidence>
<dbReference type="SMART" id="SM00862">
    <property type="entry name" value="Trans_reg_C"/>
    <property type="match status" value="1"/>
</dbReference>
<proteinExistence type="predicted"/>
<keyword evidence="7" id="KW-1185">Reference proteome</keyword>
<dbReference type="Gene3D" id="1.10.10.10">
    <property type="entry name" value="Winged helix-like DNA-binding domain superfamily/Winged helix DNA-binding domain"/>
    <property type="match status" value="1"/>
</dbReference>
<dbReference type="Pfam" id="PF00486">
    <property type="entry name" value="Trans_reg_C"/>
    <property type="match status" value="1"/>
</dbReference>
<name>A0ABT3N7H1_9BACT</name>
<dbReference type="InterPro" id="IPR001789">
    <property type="entry name" value="Sig_transdc_resp-reg_receiver"/>
</dbReference>
<reference evidence="6 7" key="1">
    <citation type="submission" date="2022-11" db="EMBL/GenBank/DDBJ databases">
        <title>Desulfobotulus tamanensis H1 sp. nov. - anaerobic, alkaliphilic, sulphate reducing bacterium isolated from terrestrial mud volcano.</title>
        <authorList>
            <person name="Frolova A."/>
            <person name="Merkel A.Y."/>
            <person name="Slobodkin A.I."/>
        </authorList>
    </citation>
    <scope>NUCLEOTIDE SEQUENCE [LARGE SCALE GENOMIC DNA]</scope>
    <source>
        <strain evidence="6 7">H1</strain>
    </source>
</reference>
<feature type="domain" description="OmpR/PhoB-type" evidence="5">
    <location>
        <begin position="140"/>
        <end position="239"/>
    </location>
</feature>
<dbReference type="PANTHER" id="PTHR48111">
    <property type="entry name" value="REGULATOR OF RPOS"/>
    <property type="match status" value="1"/>
</dbReference>
<feature type="domain" description="Response regulatory" evidence="4">
    <location>
        <begin position="14"/>
        <end position="127"/>
    </location>
</feature>
<feature type="DNA-binding region" description="OmpR/PhoB-type" evidence="3">
    <location>
        <begin position="140"/>
        <end position="239"/>
    </location>
</feature>
<dbReference type="SMART" id="SM00448">
    <property type="entry name" value="REC"/>
    <property type="match status" value="1"/>
</dbReference>
<evidence type="ECO:0000256" key="3">
    <source>
        <dbReference type="PROSITE-ProRule" id="PRU01091"/>
    </source>
</evidence>
<organism evidence="6 7">
    <name type="scientific">Desulfobotulus pelophilus</name>
    <dbReference type="NCBI Taxonomy" id="2823377"/>
    <lineage>
        <taxon>Bacteria</taxon>
        <taxon>Pseudomonadati</taxon>
        <taxon>Thermodesulfobacteriota</taxon>
        <taxon>Desulfobacteria</taxon>
        <taxon>Desulfobacterales</taxon>
        <taxon>Desulfobacteraceae</taxon>
        <taxon>Desulfobotulus</taxon>
    </lineage>
</organism>
<keyword evidence="1 3" id="KW-0238">DNA-binding</keyword>
<comment type="caution">
    <text evidence="6">The sequence shown here is derived from an EMBL/GenBank/DDBJ whole genome shotgun (WGS) entry which is preliminary data.</text>
</comment>
<evidence type="ECO:0000259" key="4">
    <source>
        <dbReference type="PROSITE" id="PS50110"/>
    </source>
</evidence>